<accession>A0ACC1CCR0</accession>
<dbReference type="EMBL" id="CM047897">
    <property type="protein sequence ID" value="KAJ0113495.1"/>
    <property type="molecule type" value="Genomic_DNA"/>
</dbReference>
<reference evidence="2" key="1">
    <citation type="journal article" date="2023" name="G3 (Bethesda)">
        <title>Genome assembly and association tests identify interacting loci associated with vigor, precocity, and sex in interspecific pistachio rootstocks.</title>
        <authorList>
            <person name="Palmer W."/>
            <person name="Jacygrad E."/>
            <person name="Sagayaradj S."/>
            <person name="Cavanaugh K."/>
            <person name="Han R."/>
            <person name="Bertier L."/>
            <person name="Beede B."/>
            <person name="Kafkas S."/>
            <person name="Golino D."/>
            <person name="Preece J."/>
            <person name="Michelmore R."/>
        </authorList>
    </citation>
    <scope>NUCLEOTIDE SEQUENCE [LARGE SCALE GENOMIC DNA]</scope>
</reference>
<organism evidence="1 2">
    <name type="scientific">Pistacia atlantica</name>
    <dbReference type="NCBI Taxonomy" id="434234"/>
    <lineage>
        <taxon>Eukaryota</taxon>
        <taxon>Viridiplantae</taxon>
        <taxon>Streptophyta</taxon>
        <taxon>Embryophyta</taxon>
        <taxon>Tracheophyta</taxon>
        <taxon>Spermatophyta</taxon>
        <taxon>Magnoliopsida</taxon>
        <taxon>eudicotyledons</taxon>
        <taxon>Gunneridae</taxon>
        <taxon>Pentapetalae</taxon>
        <taxon>rosids</taxon>
        <taxon>malvids</taxon>
        <taxon>Sapindales</taxon>
        <taxon>Anacardiaceae</taxon>
        <taxon>Pistacia</taxon>
    </lineage>
</organism>
<dbReference type="Proteomes" id="UP001164250">
    <property type="component" value="Chromosome 1"/>
</dbReference>
<gene>
    <name evidence="1" type="ORF">Patl1_02234</name>
</gene>
<name>A0ACC1CCR0_9ROSI</name>
<sequence length="104" mass="11798">MKRCRTNDHMIPRWNSEVLGLSGCRLCGQIPALAKKFYSNQLSGEIPASLRNFHFLSYFSVAESNLQGQVNYWVHRWNIVPPSSIKVKVTEVKDGGIKDVASFK</sequence>
<proteinExistence type="predicted"/>
<protein>
    <submittedName>
        <fullName evidence="1">Uncharacterized protein</fullName>
    </submittedName>
</protein>
<evidence type="ECO:0000313" key="1">
    <source>
        <dbReference type="EMBL" id="KAJ0113495.1"/>
    </source>
</evidence>
<evidence type="ECO:0000313" key="2">
    <source>
        <dbReference type="Proteomes" id="UP001164250"/>
    </source>
</evidence>
<comment type="caution">
    <text evidence="1">The sequence shown here is derived from an EMBL/GenBank/DDBJ whole genome shotgun (WGS) entry which is preliminary data.</text>
</comment>
<keyword evidence="2" id="KW-1185">Reference proteome</keyword>